<dbReference type="Pfam" id="PF12450">
    <property type="entry name" value="vWF_A"/>
    <property type="match status" value="1"/>
</dbReference>
<feature type="domain" description="VWFA" evidence="3">
    <location>
        <begin position="277"/>
        <end position="449"/>
    </location>
</feature>
<evidence type="ECO:0000313" key="4">
    <source>
        <dbReference type="EMBL" id="TXD34048.1"/>
    </source>
</evidence>
<evidence type="ECO:0000259" key="3">
    <source>
        <dbReference type="PROSITE" id="PS50234"/>
    </source>
</evidence>
<dbReference type="AlphaFoldDB" id="A0A5C6X4M2"/>
<feature type="region of interest" description="Disordered" evidence="1">
    <location>
        <begin position="101"/>
        <end position="126"/>
    </location>
</feature>
<feature type="compositionally biased region" description="Pro residues" evidence="1">
    <location>
        <begin position="150"/>
        <end position="162"/>
    </location>
</feature>
<dbReference type="SUPFAM" id="SSF53300">
    <property type="entry name" value="vWA-like"/>
    <property type="match status" value="1"/>
</dbReference>
<dbReference type="InterPro" id="IPR021908">
    <property type="entry name" value="YfbK_C"/>
</dbReference>
<reference evidence="4 5" key="1">
    <citation type="submission" date="2019-08" db="EMBL/GenBank/DDBJ databases">
        <title>Bradymonadales sp. TMQ4.</title>
        <authorList>
            <person name="Liang Q."/>
        </authorList>
    </citation>
    <scope>NUCLEOTIDE SEQUENCE [LARGE SCALE GENOMIC DNA]</scope>
    <source>
        <strain evidence="4 5">TMQ4</strain>
    </source>
</reference>
<keyword evidence="2" id="KW-1133">Transmembrane helix</keyword>
<organism evidence="4 5">
    <name type="scientific">Lujinxingia vulgaris</name>
    <dbReference type="NCBI Taxonomy" id="2600176"/>
    <lineage>
        <taxon>Bacteria</taxon>
        <taxon>Deltaproteobacteria</taxon>
        <taxon>Bradymonadales</taxon>
        <taxon>Lujinxingiaceae</taxon>
        <taxon>Lujinxingia</taxon>
    </lineage>
</organism>
<accession>A0A5C6X4M2</accession>
<dbReference type="SMART" id="SM00327">
    <property type="entry name" value="VWA"/>
    <property type="match status" value="1"/>
</dbReference>
<dbReference type="Gene3D" id="3.40.50.410">
    <property type="entry name" value="von Willebrand factor, type A domain"/>
    <property type="match status" value="1"/>
</dbReference>
<dbReference type="Pfam" id="PF12034">
    <property type="entry name" value="YfbK_C"/>
    <property type="match status" value="1"/>
</dbReference>
<proteinExistence type="predicted"/>
<keyword evidence="5" id="KW-1185">Reference proteome</keyword>
<dbReference type="PANTHER" id="PTHR10579">
    <property type="entry name" value="CALCIUM-ACTIVATED CHLORIDE CHANNEL REGULATOR"/>
    <property type="match status" value="1"/>
</dbReference>
<dbReference type="InterPro" id="IPR002035">
    <property type="entry name" value="VWF_A"/>
</dbReference>
<dbReference type="PROSITE" id="PS50234">
    <property type="entry name" value="VWFA"/>
    <property type="match status" value="1"/>
</dbReference>
<evidence type="ECO:0000256" key="2">
    <source>
        <dbReference type="SAM" id="Phobius"/>
    </source>
</evidence>
<feature type="region of interest" description="Disordered" evidence="1">
    <location>
        <begin position="142"/>
        <end position="168"/>
    </location>
</feature>
<dbReference type="InterPro" id="IPR036465">
    <property type="entry name" value="vWFA_dom_sf"/>
</dbReference>
<gene>
    <name evidence="4" type="ORF">FRC98_19505</name>
</gene>
<dbReference type="InterPro" id="IPR051266">
    <property type="entry name" value="CLCR"/>
</dbReference>
<dbReference type="PANTHER" id="PTHR10579:SF43">
    <property type="entry name" value="ZINC FINGER (C3HC4-TYPE RING FINGER) FAMILY PROTEIN"/>
    <property type="match status" value="1"/>
</dbReference>
<dbReference type="Proteomes" id="UP000321412">
    <property type="component" value="Unassembled WGS sequence"/>
</dbReference>
<name>A0A5C6X4M2_9DELT</name>
<sequence>MPPAATSSNRRQSERATHLPTRLIGNSGLNHVHFFHQAMMYGWMPNFPEPLMILNRSTRFYLGILAALVVVAIFAIKLFGGTIASKFQPANEDVTVNCDFSSRPIDPDAPKRPSVSEQSSESFNDQVANAARRAALREVAQARSGAPEVHIPPPTPTAPPPARLALDPPARAIGHHSFTRAAQEPTSTFSIDVNTASYTASREAILRYKLPHPDSVRPEEFLNFFEYDYNPPTPGEDFSIQLDMLPSYFGSTETPRQLVRVGIRGADVPVEEMKASNLVFLVDVSGSMGLDTRLPAAKIAMRTLVERLRPDDTVAIQTYASGTHTILEPTPVADRDRILRAIDGLIAKGTTRGDAGIVNAYELARQGFIEDGNNRVLIFSDGDFNVGPPGEDLAELIRSYRDDHITVTTVAMGLGSKDDIMEQLARDTNGNYFYIDTQNEAERIFSEKVVGTLQVLAADVKIQVEFNPDFIAGYRLIGYEKRAMANEDFDNDEVDAAELGPGHTVTAFYEVELTERAPASSAELARVDVRYKKELGAESQLVSRALTPDRIYATFNEAPAQLRFAATVAGFAESLRVPRSSSRTPPFDELLATAAQSAYEGDPHQVELASLITRAHDLWVGR</sequence>
<feature type="transmembrane region" description="Helical" evidence="2">
    <location>
        <begin position="60"/>
        <end position="80"/>
    </location>
</feature>
<dbReference type="Pfam" id="PF00092">
    <property type="entry name" value="VWA"/>
    <property type="match status" value="1"/>
</dbReference>
<keyword evidence="2" id="KW-0472">Membrane</keyword>
<evidence type="ECO:0000256" key="1">
    <source>
        <dbReference type="SAM" id="MobiDB-lite"/>
    </source>
</evidence>
<comment type="caution">
    <text evidence="4">The sequence shown here is derived from an EMBL/GenBank/DDBJ whole genome shotgun (WGS) entry which is preliminary data.</text>
</comment>
<dbReference type="EMBL" id="VOSM01000016">
    <property type="protein sequence ID" value="TXD34048.1"/>
    <property type="molecule type" value="Genomic_DNA"/>
</dbReference>
<keyword evidence="2" id="KW-0812">Transmembrane</keyword>
<evidence type="ECO:0000313" key="5">
    <source>
        <dbReference type="Proteomes" id="UP000321412"/>
    </source>
</evidence>
<dbReference type="InterPro" id="IPR022156">
    <property type="entry name" value="Uncharacterised_YfbK_N"/>
</dbReference>
<protein>
    <submittedName>
        <fullName evidence="4">DUF3520 domain-containing protein</fullName>
    </submittedName>
</protein>
<feature type="compositionally biased region" description="Polar residues" evidence="1">
    <location>
        <begin position="115"/>
        <end position="126"/>
    </location>
</feature>
<dbReference type="OrthoDB" id="9805121at2"/>